<dbReference type="OrthoDB" id="676892at2"/>
<evidence type="ECO:0000313" key="2">
    <source>
        <dbReference type="Proteomes" id="UP000240978"/>
    </source>
</evidence>
<evidence type="ECO:0000313" key="1">
    <source>
        <dbReference type="EMBL" id="PSL26425.1"/>
    </source>
</evidence>
<dbReference type="RefSeq" id="WP_106604385.1">
    <property type="nucleotide sequence ID" value="NZ_PYGK01000011.1"/>
</dbReference>
<reference evidence="1 2" key="1">
    <citation type="submission" date="2018-03" db="EMBL/GenBank/DDBJ databases">
        <title>Genomic Encyclopedia of Archaeal and Bacterial Type Strains, Phase II (KMG-II): from individual species to whole genera.</title>
        <authorList>
            <person name="Goeker M."/>
        </authorList>
    </citation>
    <scope>NUCLEOTIDE SEQUENCE [LARGE SCALE GENOMIC DNA]</scope>
    <source>
        <strain evidence="1 2">DSM 18107</strain>
    </source>
</reference>
<dbReference type="Proteomes" id="UP000240978">
    <property type="component" value="Unassembled WGS sequence"/>
</dbReference>
<keyword evidence="2" id="KW-1185">Reference proteome</keyword>
<accession>A0A2P8FXN6</accession>
<protein>
    <submittedName>
        <fullName evidence="1">Uncharacterized protein</fullName>
    </submittedName>
</protein>
<dbReference type="EMBL" id="PYGK01000011">
    <property type="protein sequence ID" value="PSL26425.1"/>
    <property type="molecule type" value="Genomic_DNA"/>
</dbReference>
<organism evidence="1 2">
    <name type="scientific">Chitinophaga ginsengisoli</name>
    <dbReference type="NCBI Taxonomy" id="363837"/>
    <lineage>
        <taxon>Bacteria</taxon>
        <taxon>Pseudomonadati</taxon>
        <taxon>Bacteroidota</taxon>
        <taxon>Chitinophagia</taxon>
        <taxon>Chitinophagales</taxon>
        <taxon>Chitinophagaceae</taxon>
        <taxon>Chitinophaga</taxon>
    </lineage>
</organism>
<dbReference type="AlphaFoldDB" id="A0A2P8FXN6"/>
<proteinExistence type="predicted"/>
<comment type="caution">
    <text evidence="1">The sequence shown here is derived from an EMBL/GenBank/DDBJ whole genome shotgun (WGS) entry which is preliminary data.</text>
</comment>
<name>A0A2P8FXN6_9BACT</name>
<sequence>MNELEIFVLYERRGGAVVPFVDLIGNRDIMDVEDYEIESFWGACGGIRIVFDKYRIIFDSVDFHHLFKIIDFLLHSLYLLNGKDSFGIFSIDEDFPNDVVVKSTAGHSLRLENLNGDTLLLSYKHREMSYARRRGDRFFEGIAINKVAWKSAARIALEEYFSVLLNIVKASGNAPRNRIAMEYYQYWLEVR</sequence>
<gene>
    <name evidence="1" type="ORF">CLV42_111137</name>
</gene>